<feature type="domain" description="ORC1/DEAH AAA+ ATPase" evidence="1">
    <location>
        <begin position="208"/>
        <end position="322"/>
    </location>
</feature>
<proteinExistence type="predicted"/>
<dbReference type="InterPro" id="IPR052026">
    <property type="entry name" value="ExeA_AAA_ATPase_DNA-bind"/>
</dbReference>
<sequence>MGKDGRLVRGVVVRRLLAVDQGPGSVSSLHVRVMAEAAGVTVRTVWRCLSEAREGRLEPVPRQDRFTLDDGWWAVLAEAGGNVAALHRRMTAEGASAAVGVPSLGTLHRAVQRDLRAGRVLAVARPARGRVEANRYDQVLADLKLQQPGEGLPVVDAEPHDLPRAAADAKEVAPSRGGVRLFVPGARVVSTAAVAAVVESVGHTVAARGIGCWFGDPGVGKTVAVQQALHLLPSRMPVWRVVVAVKPGLPQIRASLLEALGLPAVSLSHRAQPADRALGEALRRPGVLFLDDAQRLSPALLDYLRLLWDEPGTAAALVLCGAGAERMIARAPAMRSRVLTWHQVPGLEPEQLTETLSMFHAVWEGVEPADVGWADVTVARGNFRTWAKITSHVYALSRRENTTRVDRPLIEQACARLGPYP</sequence>
<name>A0A0L8N353_STRVG</name>
<dbReference type="EMBL" id="LGUV01000024">
    <property type="protein sequence ID" value="KOG57018.1"/>
    <property type="molecule type" value="Genomic_DNA"/>
</dbReference>
<protein>
    <recommendedName>
        <fullName evidence="1">ORC1/DEAH AAA+ ATPase domain-containing protein</fullName>
    </recommendedName>
</protein>
<dbReference type="Pfam" id="PF13401">
    <property type="entry name" value="AAA_22"/>
    <property type="match status" value="1"/>
</dbReference>
<dbReference type="InterPro" id="IPR049945">
    <property type="entry name" value="AAA_22"/>
</dbReference>
<dbReference type="SUPFAM" id="SSF52540">
    <property type="entry name" value="P-loop containing nucleoside triphosphate hydrolases"/>
    <property type="match status" value="1"/>
</dbReference>
<dbReference type="AlphaFoldDB" id="A0A0L8N353"/>
<dbReference type="OrthoDB" id="3979341at2"/>
<dbReference type="GO" id="GO:0016887">
    <property type="term" value="F:ATP hydrolysis activity"/>
    <property type="evidence" value="ECO:0007669"/>
    <property type="project" value="InterPro"/>
</dbReference>
<gene>
    <name evidence="2" type="ORF">ADK75_05585</name>
</gene>
<dbReference type="RefSeq" id="WP_053168574.1">
    <property type="nucleotide sequence ID" value="NZ_LGUV01000024.1"/>
</dbReference>
<organism evidence="2 3">
    <name type="scientific">Streptomyces virginiae</name>
    <name type="common">Streptomyces cinnamonensis</name>
    <dbReference type="NCBI Taxonomy" id="1961"/>
    <lineage>
        <taxon>Bacteria</taxon>
        <taxon>Bacillati</taxon>
        <taxon>Actinomycetota</taxon>
        <taxon>Actinomycetes</taxon>
        <taxon>Kitasatosporales</taxon>
        <taxon>Streptomycetaceae</taxon>
        <taxon>Streptomyces</taxon>
    </lineage>
</organism>
<evidence type="ECO:0000313" key="2">
    <source>
        <dbReference type="EMBL" id="KOG57018.1"/>
    </source>
</evidence>
<dbReference type="InterPro" id="IPR027417">
    <property type="entry name" value="P-loop_NTPase"/>
</dbReference>
<dbReference type="Proteomes" id="UP000037084">
    <property type="component" value="Unassembled WGS sequence"/>
</dbReference>
<dbReference type="Gene3D" id="3.40.50.300">
    <property type="entry name" value="P-loop containing nucleotide triphosphate hydrolases"/>
    <property type="match status" value="1"/>
</dbReference>
<dbReference type="PATRIC" id="fig|1961.12.peg.1230"/>
<evidence type="ECO:0000313" key="3">
    <source>
        <dbReference type="Proteomes" id="UP000037084"/>
    </source>
</evidence>
<dbReference type="PANTHER" id="PTHR35894:SF1">
    <property type="entry name" value="PHOSPHORIBULOKINASE _ URIDINE KINASE FAMILY"/>
    <property type="match status" value="1"/>
</dbReference>
<dbReference type="PANTHER" id="PTHR35894">
    <property type="entry name" value="GENERAL SECRETION PATHWAY PROTEIN A-RELATED"/>
    <property type="match status" value="1"/>
</dbReference>
<evidence type="ECO:0000259" key="1">
    <source>
        <dbReference type="Pfam" id="PF13401"/>
    </source>
</evidence>
<comment type="caution">
    <text evidence="2">The sequence shown here is derived from an EMBL/GenBank/DDBJ whole genome shotgun (WGS) entry which is preliminary data.</text>
</comment>
<accession>A0A0L8N353</accession>
<reference evidence="3" key="1">
    <citation type="submission" date="2015-07" db="EMBL/GenBank/DDBJ databases">
        <authorList>
            <consortium name="Consortium for Microbial Forensics and Genomics (microFORGE)"/>
            <person name="Knight B.M."/>
            <person name="Roberts D.P."/>
            <person name="Lin D."/>
            <person name="Hari K."/>
            <person name="Fletcher J."/>
            <person name="Melcher U."/>
            <person name="Blagden T."/>
            <person name="Winegar R.A."/>
        </authorList>
    </citation>
    <scope>NUCLEOTIDE SEQUENCE [LARGE SCALE GENOMIC DNA]</scope>
    <source>
        <strain evidence="3">NRRL B-1447</strain>
    </source>
</reference>